<dbReference type="FunFam" id="3.40.50.10480:FF:000001">
    <property type="entry name" value="IMP4, U3 small nucleolar ribonucleoprotein"/>
    <property type="match status" value="1"/>
</dbReference>
<evidence type="ECO:0000313" key="4">
    <source>
        <dbReference type="Proteomes" id="UP001429100"/>
    </source>
</evidence>
<dbReference type="PANTHER" id="PTHR22734:SF2">
    <property type="entry name" value="U3 SMALL NUCLEOLAR RIBONUCLEOPROTEIN PROTEIN IMP4"/>
    <property type="match status" value="1"/>
</dbReference>
<dbReference type="InterPro" id="IPR007109">
    <property type="entry name" value="Brix"/>
</dbReference>
<dbReference type="VEuPathDB" id="CryptoDB:Chro.40308"/>
<accession>A0A0S4TFD9</accession>
<dbReference type="VEuPathDB" id="CryptoDB:CHUDEA4_2740"/>
<reference evidence="2" key="2">
    <citation type="submission" date="2015-08" db="EMBL/GenBank/DDBJ databases">
        <authorList>
            <person name="Babu N.S."/>
            <person name="Beckwith C.J."/>
            <person name="Beseler K.G."/>
            <person name="Brison A."/>
            <person name="Carone J.V."/>
            <person name="Caskin T.P."/>
            <person name="Diamond M."/>
            <person name="Durham M.E."/>
            <person name="Foxe J.M."/>
            <person name="Go M."/>
            <person name="Henderson B.A."/>
            <person name="Jones I.B."/>
            <person name="McGettigan J.A."/>
            <person name="Micheletti S.J."/>
            <person name="Nasrallah M.E."/>
            <person name="Ortiz D."/>
            <person name="Piller C.R."/>
            <person name="Privatt S.R."/>
            <person name="Schneider S.L."/>
            <person name="Sharp S."/>
            <person name="Smith T.C."/>
            <person name="Stanton J.D."/>
            <person name="Ullery H.E."/>
            <person name="Wilson R.J."/>
            <person name="Serrano M.G."/>
            <person name="Buck G."/>
            <person name="Lee V."/>
            <person name="Wang Y."/>
            <person name="Carvalho R."/>
            <person name="Voegtly L."/>
            <person name="Shi R."/>
            <person name="Duckworth R."/>
            <person name="Johnson A."/>
            <person name="Loviza R."/>
            <person name="Walstead R."/>
            <person name="Shah Z."/>
            <person name="Kiflezghi M."/>
            <person name="Wade K."/>
            <person name="Ball S.L."/>
            <person name="Bradley K.W."/>
            <person name="Asai D.J."/>
            <person name="Bowman C.A."/>
            <person name="Russell D.A."/>
            <person name="Pope W.H."/>
            <person name="Jacobs-Sera D."/>
            <person name="Hendrix R.W."/>
            <person name="Hatfull G.F."/>
        </authorList>
    </citation>
    <scope>NUCLEOTIDE SEQUENCE [LARGE SCALE GENOMIC DNA]</scope>
</reference>
<dbReference type="SUPFAM" id="SSF52954">
    <property type="entry name" value="Class II aaRS ABD-related"/>
    <property type="match status" value="1"/>
</dbReference>
<evidence type="ECO:0000313" key="3">
    <source>
        <dbReference type="EMBL" id="PPS96328.1"/>
    </source>
</evidence>
<dbReference type="AlphaFoldDB" id="A0A0S4TFD9"/>
<evidence type="ECO:0000313" key="2">
    <source>
        <dbReference type="EMBL" id="CUV05683.1"/>
    </source>
</evidence>
<reference evidence="3 4" key="1">
    <citation type="submission" date="2014-11" db="EMBL/GenBank/DDBJ databases">
        <title>Comparative genomic analysis of Cryptosporidium hominis reveals occurrence of genetic recombination in virulent subtypes.</title>
        <authorList>
            <person name="Guo Y."/>
            <person name="Tang K."/>
            <person name="Frace M."/>
            <person name="Li N."/>
            <person name="Roellig D.M."/>
            <person name="Sammons S."/>
            <person name="Knipe K."/>
            <person name="Rowe L."/>
            <person name="Feng Y."/>
            <person name="Xiao L."/>
        </authorList>
    </citation>
    <scope>NUCLEOTIDE SEQUENCE [LARGE SCALE GENOMIC DNA]</scope>
    <source>
        <strain evidence="3">30976</strain>
    </source>
</reference>
<dbReference type="Pfam" id="PF04427">
    <property type="entry name" value="Brix"/>
    <property type="match status" value="1"/>
</dbReference>
<dbReference type="OrthoDB" id="10253204at2759"/>
<dbReference type="GO" id="GO:0030515">
    <property type="term" value="F:snoRNA binding"/>
    <property type="evidence" value="ECO:0007669"/>
    <property type="project" value="TreeGrafter"/>
</dbReference>
<dbReference type="EMBL" id="JTAI01000020">
    <property type="protein sequence ID" value="PPS96328.1"/>
    <property type="molecule type" value="Genomic_DNA"/>
</dbReference>
<organism evidence="2">
    <name type="scientific">Cryptosporidium hominis</name>
    <dbReference type="NCBI Taxonomy" id="237895"/>
    <lineage>
        <taxon>Eukaryota</taxon>
        <taxon>Sar</taxon>
        <taxon>Alveolata</taxon>
        <taxon>Apicomplexa</taxon>
        <taxon>Conoidasida</taxon>
        <taxon>Coccidia</taxon>
        <taxon>Eucoccidiorida</taxon>
        <taxon>Eimeriorina</taxon>
        <taxon>Cryptosporidiidae</taxon>
        <taxon>Cryptosporidium</taxon>
    </lineage>
</organism>
<dbReference type="GO" id="GO:0005654">
    <property type="term" value="C:nucleoplasm"/>
    <property type="evidence" value="ECO:0007669"/>
    <property type="project" value="UniProtKB-ARBA"/>
</dbReference>
<evidence type="ECO:0000259" key="1">
    <source>
        <dbReference type="PROSITE" id="PS50833"/>
    </source>
</evidence>
<keyword evidence="4" id="KW-1185">Reference proteome</keyword>
<gene>
    <name evidence="2" type="ORF">CHUDEA4_2740</name>
    <name evidence="3" type="ORF">GY17_00001744</name>
</gene>
<proteinExistence type="predicted"/>
<dbReference type="GO" id="GO:0006364">
    <property type="term" value="P:rRNA processing"/>
    <property type="evidence" value="ECO:0007669"/>
    <property type="project" value="InterPro"/>
</dbReference>
<name>A0A0S4TFD9_CRYHO</name>
<dbReference type="VEuPathDB" id="CryptoDB:ChTU502y2012_391g0025"/>
<dbReference type="GO" id="GO:0042134">
    <property type="term" value="F:rRNA primary transcript binding"/>
    <property type="evidence" value="ECO:0007669"/>
    <property type="project" value="InterPro"/>
</dbReference>
<sequence>MLRRNARQRKEYISRKGLERVEKNVFERSVRFKEALDEGRQIPTEYKNVSDKIVANIDLFDTSIDPKSIVDDEYSLSGLYEPKILITTSRSPSSRLLQFVKELNLVIPNSFRINRGGYVLNDFGDLCRSNGATDLVVVHEHRGEPDGLIISHFPHGPTAYFAISDVVLRHDLSIKPSAMSQSIPHLIFQNFNSTLGLRVSDILKHLFPKLKNTSQRVISFVNVNDNIIFRHFSWDKDMTDKSEEIQLNEIGPRFILRLYKIELGTLEMKNLSIEWAHRPFFNKKKTSL</sequence>
<reference evidence="3 4" key="3">
    <citation type="submission" date="2017-10" db="EMBL/GenBank/DDBJ databases">
        <title>Consistent, comparative and evidence-based genome annotation and re-annotation for the closely-related species, Cryptosporidium parvum, C. hominis and C. tyzzeri.</title>
        <authorList>
            <person name="Baptista R.P."/>
            <person name="Li Y."/>
            <person name="Sateriale A."/>
            <person name="Striepen B."/>
            <person name="Kissinger J.C."/>
        </authorList>
    </citation>
    <scope>NUCLEOTIDE SEQUENCE [LARGE SCALE GENOMIC DNA]</scope>
    <source>
        <strain evidence="3">30976</strain>
    </source>
</reference>
<dbReference type="SMART" id="SM00879">
    <property type="entry name" value="Brix"/>
    <property type="match status" value="1"/>
</dbReference>
<dbReference type="PROSITE" id="PS50833">
    <property type="entry name" value="BRIX"/>
    <property type="match status" value="1"/>
</dbReference>
<dbReference type="Proteomes" id="UP000199752">
    <property type="component" value="Chromosome 4"/>
</dbReference>
<dbReference type="GO" id="GO:0034457">
    <property type="term" value="C:Mpp10 complex"/>
    <property type="evidence" value="ECO:0007669"/>
    <property type="project" value="UniProtKB-ARBA"/>
</dbReference>
<dbReference type="GO" id="GO:0042274">
    <property type="term" value="P:ribosomal small subunit biogenesis"/>
    <property type="evidence" value="ECO:0007669"/>
    <property type="project" value="UniProtKB-ARBA"/>
</dbReference>
<dbReference type="GO" id="GO:0032040">
    <property type="term" value="C:small-subunit processome"/>
    <property type="evidence" value="ECO:0007669"/>
    <property type="project" value="TreeGrafter"/>
</dbReference>
<dbReference type="EMBL" id="LN877950">
    <property type="protein sequence ID" value="CUV05683.1"/>
    <property type="molecule type" value="Genomic_DNA"/>
</dbReference>
<dbReference type="Proteomes" id="UP001429100">
    <property type="component" value="Unassembled WGS sequence"/>
</dbReference>
<dbReference type="Gene3D" id="3.40.50.10480">
    <property type="entry name" value="Probable brix-domain ribosomal biogenesis protein"/>
    <property type="match status" value="1"/>
</dbReference>
<dbReference type="VEuPathDB" id="CryptoDB:GY17_00001744"/>
<dbReference type="InterPro" id="IPR044281">
    <property type="entry name" value="IMP4/RPF1"/>
</dbReference>
<protein>
    <submittedName>
        <fullName evidence="3">Brix domain containing protein</fullName>
    </submittedName>
</protein>
<feature type="domain" description="Brix" evidence="1">
    <location>
        <begin position="82"/>
        <end position="267"/>
    </location>
</feature>
<dbReference type="PANTHER" id="PTHR22734">
    <property type="entry name" value="U3 SMALL NUCLEOLAR RIBONUCLEOPROTEIN PROTEIN IMP4"/>
    <property type="match status" value="1"/>
</dbReference>